<keyword evidence="2" id="KW-1185">Reference proteome</keyword>
<sequence length="57" mass="6888">MFFFVHGLRFWCSRHRGTTPIHSKLGFNNFPIWLDKEALRISILVFDRCFECNAFHK</sequence>
<comment type="caution">
    <text evidence="1">The sequence shown here is derived from an EMBL/GenBank/DDBJ whole genome shotgun (WGS) entry which is preliminary data.</text>
</comment>
<accession>A0AAD6RAA7</accession>
<gene>
    <name evidence="1" type="ORF">NC653_009456</name>
</gene>
<organism evidence="1 2">
    <name type="scientific">Populus alba x Populus x berolinensis</name>
    <dbReference type="NCBI Taxonomy" id="444605"/>
    <lineage>
        <taxon>Eukaryota</taxon>
        <taxon>Viridiplantae</taxon>
        <taxon>Streptophyta</taxon>
        <taxon>Embryophyta</taxon>
        <taxon>Tracheophyta</taxon>
        <taxon>Spermatophyta</taxon>
        <taxon>Magnoliopsida</taxon>
        <taxon>eudicotyledons</taxon>
        <taxon>Gunneridae</taxon>
        <taxon>Pentapetalae</taxon>
        <taxon>rosids</taxon>
        <taxon>fabids</taxon>
        <taxon>Malpighiales</taxon>
        <taxon>Salicaceae</taxon>
        <taxon>Saliceae</taxon>
        <taxon>Populus</taxon>
    </lineage>
</organism>
<proteinExistence type="predicted"/>
<dbReference type="AlphaFoldDB" id="A0AAD6RAA7"/>
<protein>
    <submittedName>
        <fullName evidence="1">Uncharacterized protein</fullName>
    </submittedName>
</protein>
<evidence type="ECO:0000313" key="2">
    <source>
        <dbReference type="Proteomes" id="UP001164929"/>
    </source>
</evidence>
<reference evidence="1" key="1">
    <citation type="journal article" date="2023" name="Mol. Ecol. Resour.">
        <title>Chromosome-level genome assembly of a triploid poplar Populus alba 'Berolinensis'.</title>
        <authorList>
            <person name="Chen S."/>
            <person name="Yu Y."/>
            <person name="Wang X."/>
            <person name="Wang S."/>
            <person name="Zhang T."/>
            <person name="Zhou Y."/>
            <person name="He R."/>
            <person name="Meng N."/>
            <person name="Wang Y."/>
            <person name="Liu W."/>
            <person name="Liu Z."/>
            <person name="Liu J."/>
            <person name="Guo Q."/>
            <person name="Huang H."/>
            <person name="Sederoff R.R."/>
            <person name="Wang G."/>
            <person name="Qu G."/>
            <person name="Chen S."/>
        </authorList>
    </citation>
    <scope>NUCLEOTIDE SEQUENCE</scope>
    <source>
        <strain evidence="1">SC-2020</strain>
    </source>
</reference>
<dbReference type="EMBL" id="JAQIZT010000003">
    <property type="protein sequence ID" value="KAJ7004617.1"/>
    <property type="molecule type" value="Genomic_DNA"/>
</dbReference>
<evidence type="ECO:0000313" key="1">
    <source>
        <dbReference type="EMBL" id="KAJ7004617.1"/>
    </source>
</evidence>
<name>A0AAD6RAA7_9ROSI</name>
<dbReference type="Proteomes" id="UP001164929">
    <property type="component" value="Chromosome 3"/>
</dbReference>